<evidence type="ECO:0000313" key="1">
    <source>
        <dbReference type="EMBL" id="OAT26695.1"/>
    </source>
</evidence>
<gene>
    <name evidence="1" type="ORF">M976_02856</name>
</gene>
<dbReference type="EMBL" id="LXEQ01000045">
    <property type="protein sequence ID" value="OAT26695.1"/>
    <property type="molecule type" value="Genomic_DNA"/>
</dbReference>
<accession>A0ABX2W729</accession>
<protein>
    <submittedName>
        <fullName evidence="1">Uncharacterized protein</fullName>
    </submittedName>
</protein>
<reference evidence="1 2" key="1">
    <citation type="submission" date="2016-04" db="EMBL/GenBank/DDBJ databases">
        <title>ATOL: Assembling a taxonomically balanced genome-scale reconstruction of the evolutionary history of the Enterobacteriaceae.</title>
        <authorList>
            <person name="Plunkett G.III."/>
            <person name="Neeno-Eckwall E.C."/>
            <person name="Glasner J.D."/>
            <person name="Perna N.T."/>
        </authorList>
    </citation>
    <scope>NUCLEOTIDE SEQUENCE [LARGE SCALE GENOMIC DNA]</scope>
    <source>
        <strain evidence="1 2">ATCC 51602</strain>
    </source>
</reference>
<dbReference type="Proteomes" id="UP000078407">
    <property type="component" value="Unassembled WGS sequence"/>
</dbReference>
<evidence type="ECO:0000313" key="2">
    <source>
        <dbReference type="Proteomes" id="UP000078407"/>
    </source>
</evidence>
<organism evidence="1 2">
    <name type="scientific">Buttiauxella ferragutiae ATCC 51602</name>
    <dbReference type="NCBI Taxonomy" id="1354252"/>
    <lineage>
        <taxon>Bacteria</taxon>
        <taxon>Pseudomonadati</taxon>
        <taxon>Pseudomonadota</taxon>
        <taxon>Gammaproteobacteria</taxon>
        <taxon>Enterobacterales</taxon>
        <taxon>Enterobacteriaceae</taxon>
        <taxon>Buttiauxella</taxon>
    </lineage>
</organism>
<sequence>MAVANVKLAIAAFIISIDMDMLGEAMAERDLVKARYGIK</sequence>
<name>A0ABX2W729_9ENTR</name>
<comment type="caution">
    <text evidence="1">The sequence shown here is derived from an EMBL/GenBank/DDBJ whole genome shotgun (WGS) entry which is preliminary data.</text>
</comment>
<proteinExistence type="predicted"/>
<keyword evidence="2" id="KW-1185">Reference proteome</keyword>